<gene>
    <name evidence="2" type="ORF">DARMORV10_C06P13390.1</name>
</gene>
<dbReference type="AlphaFoldDB" id="A0A816Q368"/>
<reference evidence="2" key="1">
    <citation type="submission" date="2021-01" db="EMBL/GenBank/DDBJ databases">
        <authorList>
            <consortium name="Genoscope - CEA"/>
            <person name="William W."/>
        </authorList>
    </citation>
    <scope>NUCLEOTIDE SEQUENCE</scope>
</reference>
<protein>
    <submittedName>
        <fullName evidence="2">(rape) hypothetical protein</fullName>
    </submittedName>
</protein>
<feature type="compositionally biased region" description="Polar residues" evidence="1">
    <location>
        <begin position="68"/>
        <end position="89"/>
    </location>
</feature>
<sequence>MTDDGSSFDPNFTPLNTMDLESQRLIGVLLAAEEADDGSSDGTKKKHRKKRRLIEVADEDDNDVEISPTPTQATTLPKQSTCGTGQALK</sequence>
<dbReference type="Proteomes" id="UP001295469">
    <property type="component" value="Chromosome C06"/>
</dbReference>
<name>A0A816Q368_BRANA</name>
<proteinExistence type="predicted"/>
<accession>A0A816Q368</accession>
<feature type="region of interest" description="Disordered" evidence="1">
    <location>
        <begin position="33"/>
        <end position="89"/>
    </location>
</feature>
<organism evidence="2">
    <name type="scientific">Brassica napus</name>
    <name type="common">Rape</name>
    <dbReference type="NCBI Taxonomy" id="3708"/>
    <lineage>
        <taxon>Eukaryota</taxon>
        <taxon>Viridiplantae</taxon>
        <taxon>Streptophyta</taxon>
        <taxon>Embryophyta</taxon>
        <taxon>Tracheophyta</taxon>
        <taxon>Spermatophyta</taxon>
        <taxon>Magnoliopsida</taxon>
        <taxon>eudicotyledons</taxon>
        <taxon>Gunneridae</taxon>
        <taxon>Pentapetalae</taxon>
        <taxon>rosids</taxon>
        <taxon>malvids</taxon>
        <taxon>Brassicales</taxon>
        <taxon>Brassicaceae</taxon>
        <taxon>Brassiceae</taxon>
        <taxon>Brassica</taxon>
    </lineage>
</organism>
<dbReference type="EMBL" id="HG994370">
    <property type="protein sequence ID" value="CAF2056747.1"/>
    <property type="molecule type" value="Genomic_DNA"/>
</dbReference>
<evidence type="ECO:0000256" key="1">
    <source>
        <dbReference type="SAM" id="MobiDB-lite"/>
    </source>
</evidence>
<evidence type="ECO:0000313" key="2">
    <source>
        <dbReference type="EMBL" id="CAF2056747.1"/>
    </source>
</evidence>